<keyword evidence="2" id="KW-0808">Transferase</keyword>
<dbReference type="SUPFAM" id="SSF52540">
    <property type="entry name" value="P-loop containing nucleoside triphosphate hydrolases"/>
    <property type="match status" value="1"/>
</dbReference>
<name>A0ABW4FHZ7_9PSEU</name>
<dbReference type="InterPro" id="IPR027417">
    <property type="entry name" value="P-loop_NTPase"/>
</dbReference>
<dbReference type="InterPro" id="IPR011009">
    <property type="entry name" value="Kinase-like_dom_sf"/>
</dbReference>
<keyword evidence="2" id="KW-0723">Serine/threonine-protein kinase</keyword>
<evidence type="ECO:0000313" key="2">
    <source>
        <dbReference type="EMBL" id="MFD1529544.1"/>
    </source>
</evidence>
<dbReference type="InterPro" id="IPR008266">
    <property type="entry name" value="Tyr_kinase_AS"/>
</dbReference>
<gene>
    <name evidence="2" type="ORF">ACFSCY_08820</name>
</gene>
<dbReference type="SMART" id="SM00220">
    <property type="entry name" value="S_TKc"/>
    <property type="match status" value="1"/>
</dbReference>
<dbReference type="Pfam" id="PF00069">
    <property type="entry name" value="Pkinase"/>
    <property type="match status" value="1"/>
</dbReference>
<dbReference type="PANTHER" id="PTHR43642">
    <property type="entry name" value="HYBRID SIGNAL TRANSDUCTION HISTIDINE KINASE G"/>
    <property type="match status" value="1"/>
</dbReference>
<dbReference type="InterPro" id="IPR041664">
    <property type="entry name" value="AAA_16"/>
</dbReference>
<keyword evidence="3" id="KW-1185">Reference proteome</keyword>
<dbReference type="Proteomes" id="UP001597145">
    <property type="component" value="Unassembled WGS sequence"/>
</dbReference>
<dbReference type="GO" id="GO:0004674">
    <property type="term" value="F:protein serine/threonine kinase activity"/>
    <property type="evidence" value="ECO:0007669"/>
    <property type="project" value="UniProtKB-KW"/>
</dbReference>
<reference evidence="3" key="1">
    <citation type="journal article" date="2019" name="Int. J. Syst. Evol. Microbiol.">
        <title>The Global Catalogue of Microorganisms (GCM) 10K type strain sequencing project: providing services to taxonomists for standard genome sequencing and annotation.</title>
        <authorList>
            <consortium name="The Broad Institute Genomics Platform"/>
            <consortium name="The Broad Institute Genome Sequencing Center for Infectious Disease"/>
            <person name="Wu L."/>
            <person name="Ma J."/>
        </authorList>
    </citation>
    <scope>NUCLEOTIDE SEQUENCE [LARGE SCALE GENOMIC DNA]</scope>
    <source>
        <strain evidence="3">JCM 12165</strain>
    </source>
</reference>
<organism evidence="2 3">
    <name type="scientific">Pseudonocardia aurantiaca</name>
    <dbReference type="NCBI Taxonomy" id="75290"/>
    <lineage>
        <taxon>Bacteria</taxon>
        <taxon>Bacillati</taxon>
        <taxon>Actinomycetota</taxon>
        <taxon>Actinomycetes</taxon>
        <taxon>Pseudonocardiales</taxon>
        <taxon>Pseudonocardiaceae</taxon>
        <taxon>Pseudonocardia</taxon>
    </lineage>
</organism>
<dbReference type="Pfam" id="PF13191">
    <property type="entry name" value="AAA_16"/>
    <property type="match status" value="1"/>
</dbReference>
<dbReference type="SUPFAM" id="SSF56112">
    <property type="entry name" value="Protein kinase-like (PK-like)"/>
    <property type="match status" value="1"/>
</dbReference>
<proteinExistence type="predicted"/>
<evidence type="ECO:0000259" key="1">
    <source>
        <dbReference type="PROSITE" id="PS50011"/>
    </source>
</evidence>
<feature type="domain" description="Protein kinase" evidence="1">
    <location>
        <begin position="1"/>
        <end position="263"/>
    </location>
</feature>
<dbReference type="InterPro" id="IPR053159">
    <property type="entry name" value="Hybrid_Histidine_Kinase"/>
</dbReference>
<keyword evidence="2" id="KW-0418">Kinase</keyword>
<evidence type="ECO:0000313" key="3">
    <source>
        <dbReference type="Proteomes" id="UP001597145"/>
    </source>
</evidence>
<dbReference type="CDD" id="cd14014">
    <property type="entry name" value="STKc_PknB_like"/>
    <property type="match status" value="1"/>
</dbReference>
<dbReference type="EMBL" id="JBHUCP010000005">
    <property type="protein sequence ID" value="MFD1529544.1"/>
    <property type="molecule type" value="Genomic_DNA"/>
</dbReference>
<protein>
    <submittedName>
        <fullName evidence="2">Serine/threonine protein kinase</fullName>
    </submittedName>
</protein>
<dbReference type="Gene3D" id="3.40.50.300">
    <property type="entry name" value="P-loop containing nucleotide triphosphate hydrolases"/>
    <property type="match status" value="1"/>
</dbReference>
<dbReference type="Gene3D" id="1.10.510.10">
    <property type="entry name" value="Transferase(Phosphotransferase) domain 1"/>
    <property type="match status" value="1"/>
</dbReference>
<comment type="caution">
    <text evidence="2">The sequence shown here is derived from an EMBL/GenBank/DDBJ whole genome shotgun (WGS) entry which is preliminary data.</text>
</comment>
<dbReference type="RefSeq" id="WP_343984178.1">
    <property type="nucleotide sequence ID" value="NZ_BAAAJG010000020.1"/>
</dbReference>
<dbReference type="PROSITE" id="PS00109">
    <property type="entry name" value="PROTEIN_KINASE_TYR"/>
    <property type="match status" value="1"/>
</dbReference>
<dbReference type="PANTHER" id="PTHR43642:SF1">
    <property type="entry name" value="HYBRID SIGNAL TRANSDUCTION HISTIDINE KINASE G"/>
    <property type="match status" value="1"/>
</dbReference>
<dbReference type="PROSITE" id="PS50011">
    <property type="entry name" value="PROTEIN_KINASE_DOM"/>
    <property type="match status" value="1"/>
</dbReference>
<sequence length="521" mass="56150">MGAGGVLPGRGPPARAEVLHESALTRVTRLFFPGRTVIRKEPLGPHAERRLRHEVAMLERLRGVPGVAELVEAPRQAGSIVLADAGDTALAGLTTPLAVDELIRLAVELARAVAGMHRRGVIHRDISPANIVISGDGGPCLVDFALATSSAEIRPEFTHYSEIVGSLAYLAPEQTGRTGRSVDQRADLYALGATLYELATGEPPFGSGDPLRLTHDHLARVPVAPAQVNPALPGLLSEVVMHLLEKEPDHRYQTADGLGHDLEQVRDAQTRPAAAPVRIGEHDVPLRLLPPPRLVGRDAELATLETAFEEALAGRCRGALVGGVPGVGKTALVDQLRSVVTGRDGWFVAGKFDQYRRDMEFDAGYQAFRALGRLLLAEPEDELAKVRERIIEAVGPNAGLLTAVVPEFAALLAVPPDPGDPLTAQARTQRVGVQVLRAVASRKRPVVVFVDDLQWGGRTPLGFVDLVLSEEPVEGLLLVGAYRDDGVDAAHPRQACYRPSPMLRRTWWTSSWRPPSPRASW</sequence>
<dbReference type="InterPro" id="IPR000719">
    <property type="entry name" value="Prot_kinase_dom"/>
</dbReference>
<accession>A0ABW4FHZ7</accession>